<reference evidence="2 3" key="1">
    <citation type="submission" date="2016-04" db="EMBL/GenBank/DDBJ databases">
        <title>ATOL: Assembling a taxonomically balanced genome-scale reconstruction of the evolutionary history of the Enterobacteriaceae.</title>
        <authorList>
            <person name="Plunkett G.III."/>
            <person name="Neeno-Eckwall E.C."/>
            <person name="Glasner J.D."/>
            <person name="Perna N.T."/>
        </authorList>
    </citation>
    <scope>NUCLEOTIDE SEQUENCE [LARGE SCALE GENOMIC DNA]</scope>
    <source>
        <strain evidence="2 3">ATCC 51604</strain>
    </source>
</reference>
<protein>
    <submittedName>
        <fullName evidence="2">Glyoxalase family protein</fullName>
    </submittedName>
</protein>
<dbReference type="InterPro" id="IPR037523">
    <property type="entry name" value="VOC_core"/>
</dbReference>
<sequence>MGYVAIVVDDYDRAIDYYTNNLGSTLVKDTPQPGKHWDLYQNT</sequence>
<evidence type="ECO:0000313" key="2">
    <source>
        <dbReference type="EMBL" id="OAT17831.1"/>
    </source>
</evidence>
<dbReference type="Gene3D" id="3.10.180.10">
    <property type="entry name" value="2,3-Dihydroxybiphenyl 1,2-Dioxygenase, domain 1"/>
    <property type="match status" value="1"/>
</dbReference>
<comment type="caution">
    <text evidence="2">The sequence shown here is derived from an EMBL/GenBank/DDBJ whole genome shotgun (WGS) entry which is preliminary data.</text>
</comment>
<name>A0A1B7HQB5_9ENTR</name>
<dbReference type="Proteomes" id="UP000078504">
    <property type="component" value="Unassembled WGS sequence"/>
</dbReference>
<dbReference type="SUPFAM" id="SSF54593">
    <property type="entry name" value="Glyoxalase/Bleomycin resistance protein/Dihydroxybiphenyl dioxygenase"/>
    <property type="match status" value="1"/>
</dbReference>
<dbReference type="InterPro" id="IPR004360">
    <property type="entry name" value="Glyas_Fos-R_dOase_dom"/>
</dbReference>
<evidence type="ECO:0000313" key="3">
    <source>
        <dbReference type="Proteomes" id="UP000078504"/>
    </source>
</evidence>
<organism evidence="2 3">
    <name type="scientific">Buttiauxella gaviniae ATCC 51604</name>
    <dbReference type="NCBI Taxonomy" id="1354253"/>
    <lineage>
        <taxon>Bacteria</taxon>
        <taxon>Pseudomonadati</taxon>
        <taxon>Pseudomonadota</taxon>
        <taxon>Gammaproteobacteria</taxon>
        <taxon>Enterobacterales</taxon>
        <taxon>Enterobacteriaceae</taxon>
        <taxon>Buttiauxella</taxon>
    </lineage>
</organism>
<feature type="domain" description="VOC" evidence="1">
    <location>
        <begin position="1"/>
        <end position="43"/>
    </location>
</feature>
<dbReference type="PATRIC" id="fig|1354253.4.peg.4204"/>
<evidence type="ECO:0000259" key="1">
    <source>
        <dbReference type="PROSITE" id="PS51819"/>
    </source>
</evidence>
<gene>
    <name evidence="2" type="ORF">M977_04108</name>
</gene>
<dbReference type="EMBL" id="LXEP01000036">
    <property type="protein sequence ID" value="OAT17831.1"/>
    <property type="molecule type" value="Genomic_DNA"/>
</dbReference>
<dbReference type="InterPro" id="IPR029068">
    <property type="entry name" value="Glyas_Bleomycin-R_OHBP_Dase"/>
</dbReference>
<accession>A0A1B7HQB5</accession>
<dbReference type="PROSITE" id="PS51819">
    <property type="entry name" value="VOC"/>
    <property type="match status" value="1"/>
</dbReference>
<proteinExistence type="predicted"/>
<dbReference type="Pfam" id="PF00903">
    <property type="entry name" value="Glyoxalase"/>
    <property type="match status" value="1"/>
</dbReference>
<dbReference type="AlphaFoldDB" id="A0A1B7HQB5"/>